<protein>
    <recommendedName>
        <fullName evidence="3">Ava_C0101 and related proteins</fullName>
    </recommendedName>
</protein>
<dbReference type="Proteomes" id="UP000218418">
    <property type="component" value="Chromosome"/>
</dbReference>
<dbReference type="Pfam" id="PF19459">
    <property type="entry name" value="DUF5996"/>
    <property type="match status" value="1"/>
</dbReference>
<dbReference type="EMBL" id="AP018227">
    <property type="protein sequence ID" value="BAY84168.1"/>
    <property type="molecule type" value="Genomic_DNA"/>
</dbReference>
<evidence type="ECO:0008006" key="3">
    <source>
        <dbReference type="Google" id="ProtNLM"/>
    </source>
</evidence>
<organism evidence="1 2">
    <name type="scientific">Calothrix parasitica NIES-267</name>
    <dbReference type="NCBI Taxonomy" id="1973488"/>
    <lineage>
        <taxon>Bacteria</taxon>
        <taxon>Bacillati</taxon>
        <taxon>Cyanobacteriota</taxon>
        <taxon>Cyanophyceae</taxon>
        <taxon>Nostocales</taxon>
        <taxon>Calotrichaceae</taxon>
        <taxon>Calothrix</taxon>
    </lineage>
</organism>
<keyword evidence="2" id="KW-1185">Reference proteome</keyword>
<reference evidence="1 2" key="1">
    <citation type="submission" date="2017-06" db="EMBL/GenBank/DDBJ databases">
        <title>Genome sequencing of cyanobaciteial culture collection at National Institute for Environmental Studies (NIES).</title>
        <authorList>
            <person name="Hirose Y."/>
            <person name="Shimura Y."/>
            <person name="Fujisawa T."/>
            <person name="Nakamura Y."/>
            <person name="Kawachi M."/>
        </authorList>
    </citation>
    <scope>NUCLEOTIDE SEQUENCE [LARGE SCALE GENOMIC DNA]</scope>
    <source>
        <strain evidence="1 2">NIES-267</strain>
    </source>
</reference>
<evidence type="ECO:0000313" key="1">
    <source>
        <dbReference type="EMBL" id="BAY84168.1"/>
    </source>
</evidence>
<dbReference type="AlphaFoldDB" id="A0A1Z4LSX2"/>
<name>A0A1Z4LSX2_9CYAN</name>
<accession>A0A1Z4LSX2</accession>
<dbReference type="InterPro" id="IPR046038">
    <property type="entry name" value="DUF5996"/>
</dbReference>
<sequence>MVNSAEAFPSLPSKSWQETSSTLQLWTQVIGKIRMELTPLINHWWNVTLYVTSRGLSTSSIPYETRFFQIDFDFIAHELCISTSDGQRRAFALKPYSVAEFYKKIMDALASLDIKVKIWTMAQEVSNPIKFEEDTKHASYDPEYAHRFWQVLVQSNRVFTQFRSQFIGKVSPTHFFWGSFDLALTRFSGRKAPKHSGVSGMPDFITHEAYSHEVSSCGFWPGGGGVEPFFYSYAYPEPEGFKDYKIQPEGAYFHKDIHEFVLPLETLRLSDNPDETLLSFLQSTYEAAAVLGKWDREALER</sequence>
<dbReference type="OrthoDB" id="9800945at2"/>
<gene>
    <name evidence="1" type="ORF">NIES267_36640</name>
</gene>
<proteinExistence type="predicted"/>
<evidence type="ECO:0000313" key="2">
    <source>
        <dbReference type="Proteomes" id="UP000218418"/>
    </source>
</evidence>